<protein>
    <submittedName>
        <fullName evidence="1">Uncharacterized protein</fullName>
    </submittedName>
</protein>
<sequence length="39" mass="4506">MQPLLLPLLLLKRHERDAQPEAFLADSSQDYDCGRKISH</sequence>
<proteinExistence type="predicted"/>
<accession>C0E6X2</accession>
<dbReference type="Proteomes" id="UP000006247">
    <property type="component" value="Unassembled WGS sequence"/>
</dbReference>
<dbReference type="AlphaFoldDB" id="C0E6X2"/>
<comment type="caution">
    <text evidence="1">The sequence shown here is derived from an EMBL/GenBank/DDBJ whole genome shotgun (WGS) entry which is preliminary data.</text>
</comment>
<dbReference type="HOGENOM" id="CLU_3308207_0_0_11"/>
<gene>
    <name evidence="1" type="ORF">CORMATOL_02760</name>
</gene>
<dbReference type="EMBL" id="ACEB01000046">
    <property type="protein sequence ID" value="EEG25832.1"/>
    <property type="molecule type" value="Genomic_DNA"/>
</dbReference>
<evidence type="ECO:0000313" key="2">
    <source>
        <dbReference type="Proteomes" id="UP000006247"/>
    </source>
</evidence>
<reference evidence="1 2" key="1">
    <citation type="submission" date="2009-01" db="EMBL/GenBank/DDBJ databases">
        <authorList>
            <person name="Fulton L."/>
            <person name="Clifton S."/>
            <person name="Chinwalla A.T."/>
            <person name="Mitreva M."/>
            <person name="Sodergren E."/>
            <person name="Weinstock G."/>
            <person name="Clifton S."/>
            <person name="Dooling D.J."/>
            <person name="Fulton B."/>
            <person name="Minx P."/>
            <person name="Pepin K.H."/>
            <person name="Johnson M."/>
            <person name="Bhonagiri V."/>
            <person name="Nash W.E."/>
            <person name="Mardis E.R."/>
            <person name="Wilson R.K."/>
        </authorList>
    </citation>
    <scope>NUCLEOTIDE SEQUENCE [LARGE SCALE GENOMIC DNA]</scope>
    <source>
        <strain evidence="1 2">ATCC 33806</strain>
    </source>
</reference>
<organism evidence="1 2">
    <name type="scientific">Corynebacterium matruchotii ATCC 33806</name>
    <dbReference type="NCBI Taxonomy" id="566549"/>
    <lineage>
        <taxon>Bacteria</taxon>
        <taxon>Bacillati</taxon>
        <taxon>Actinomycetota</taxon>
        <taxon>Actinomycetes</taxon>
        <taxon>Mycobacteriales</taxon>
        <taxon>Corynebacteriaceae</taxon>
        <taxon>Corynebacterium</taxon>
    </lineage>
</organism>
<evidence type="ECO:0000313" key="1">
    <source>
        <dbReference type="EMBL" id="EEG25832.1"/>
    </source>
</evidence>
<name>C0E6X2_9CORY</name>